<feature type="compositionally biased region" description="Basic and acidic residues" evidence="1">
    <location>
        <begin position="161"/>
        <end position="176"/>
    </location>
</feature>
<dbReference type="GeneID" id="85391634"/>
<keyword evidence="3" id="KW-1185">Reference proteome</keyword>
<gene>
    <name evidence="2" type="ORF">BDZ83DRAFT_612976</name>
</gene>
<evidence type="ECO:0000256" key="1">
    <source>
        <dbReference type="SAM" id="MobiDB-lite"/>
    </source>
</evidence>
<dbReference type="EMBL" id="JAHMHS010000024">
    <property type="protein sequence ID" value="KAK1727493.1"/>
    <property type="molecule type" value="Genomic_DNA"/>
</dbReference>
<evidence type="ECO:0000313" key="2">
    <source>
        <dbReference type="EMBL" id="KAK1727493.1"/>
    </source>
</evidence>
<evidence type="ECO:0000313" key="3">
    <source>
        <dbReference type="Proteomes" id="UP001244207"/>
    </source>
</evidence>
<dbReference type="RefSeq" id="XP_060367548.1">
    <property type="nucleotide sequence ID" value="XM_060507735.1"/>
</dbReference>
<dbReference type="Proteomes" id="UP001244207">
    <property type="component" value="Unassembled WGS sequence"/>
</dbReference>
<reference evidence="2" key="1">
    <citation type="submission" date="2021-12" db="EMBL/GenBank/DDBJ databases">
        <title>Comparative genomics, transcriptomics and evolutionary studies reveal genomic signatures of adaptation to plant cell wall in hemibiotrophic fungi.</title>
        <authorList>
            <consortium name="DOE Joint Genome Institute"/>
            <person name="Baroncelli R."/>
            <person name="Diaz J.F."/>
            <person name="Benocci T."/>
            <person name="Peng M."/>
            <person name="Battaglia E."/>
            <person name="Haridas S."/>
            <person name="Andreopoulos W."/>
            <person name="Labutti K."/>
            <person name="Pangilinan J."/>
            <person name="Floch G.L."/>
            <person name="Makela M.R."/>
            <person name="Henrissat B."/>
            <person name="Grigoriev I.V."/>
            <person name="Crouch J.A."/>
            <person name="De Vries R.P."/>
            <person name="Sukno S.A."/>
            <person name="Thon M.R."/>
        </authorList>
    </citation>
    <scope>NUCLEOTIDE SEQUENCE</scope>
    <source>
        <strain evidence="2">CBS 112980</strain>
    </source>
</reference>
<name>A0AAD8UTI6_GLOAC</name>
<comment type="caution">
    <text evidence="2">The sequence shown here is derived from an EMBL/GenBank/DDBJ whole genome shotgun (WGS) entry which is preliminary data.</text>
</comment>
<accession>A0AAD8UTI6</accession>
<proteinExistence type="predicted"/>
<dbReference type="AlphaFoldDB" id="A0AAD8UTI6"/>
<protein>
    <submittedName>
        <fullName evidence="2">Uncharacterized protein</fullName>
    </submittedName>
</protein>
<organism evidence="2 3">
    <name type="scientific">Glomerella acutata</name>
    <name type="common">Colletotrichum acutatum</name>
    <dbReference type="NCBI Taxonomy" id="27357"/>
    <lineage>
        <taxon>Eukaryota</taxon>
        <taxon>Fungi</taxon>
        <taxon>Dikarya</taxon>
        <taxon>Ascomycota</taxon>
        <taxon>Pezizomycotina</taxon>
        <taxon>Sordariomycetes</taxon>
        <taxon>Hypocreomycetidae</taxon>
        <taxon>Glomerellales</taxon>
        <taxon>Glomerellaceae</taxon>
        <taxon>Colletotrichum</taxon>
        <taxon>Colletotrichum acutatum species complex</taxon>
    </lineage>
</organism>
<sequence length="212" mass="23406">MMSGTGTVQFQLTIFSPLHEITILLPLSGWSALRPCCSPRFELHPHDDNLGENGVPSFDMRKNHRLARHMTTLRVLVSGTHDISSGTHNNIIGIAGMATSHRHSSTRNSCCCNSPTAQTLFNTANPAWAKYPKQTPANPESQVRQYLHPLPSSISAASGSHQREFAEKPSLRHPDPPDPPYQHRTTCLSLRRSPRPPPAFPALHHGTFSLLC</sequence>
<feature type="region of interest" description="Disordered" evidence="1">
    <location>
        <begin position="152"/>
        <end position="185"/>
    </location>
</feature>